<evidence type="ECO:0000313" key="3">
    <source>
        <dbReference type="Proteomes" id="UP000824633"/>
    </source>
</evidence>
<keyword evidence="1" id="KW-1133">Transmembrane helix</keyword>
<sequence length="279" mass="32171">MNYTNLDSIVDYFKSTSSYYKIKKPNSITLKTLIIYTLIGSSMLVIVIKLLNIKSLDLTSLICTSLVVSFILNAFFFNRKINKKTNEYIATYNAIHSLDFNKYDQVRLDIFYNYLLNNNIGSLSDENFNLLITYVKNQEDILHGDPSYNSKKTLITNSILAFIVSASSALTTKFITNNNQLIPFILMSSFIIGSIYTFLTSIIDFPNKISDEKDSYKALKTFLYKAKFRYNLEYQNENSENNNSNLNQSTKNLQNSSVEKENFSIIFKTKLHKIVDILF</sequence>
<accession>A0ABM7T4R5</accession>
<keyword evidence="1" id="KW-0472">Membrane</keyword>
<feature type="transmembrane region" description="Helical" evidence="1">
    <location>
        <begin position="154"/>
        <end position="175"/>
    </location>
</feature>
<dbReference type="RefSeq" id="WP_224033370.1">
    <property type="nucleotide sequence ID" value="NZ_AP024849.1"/>
</dbReference>
<gene>
    <name evidence="2" type="ORF">psyc5s11_30420</name>
</gene>
<name>A0ABM7T4R5_9CLOT</name>
<evidence type="ECO:0000313" key="2">
    <source>
        <dbReference type="EMBL" id="BCZ46975.1"/>
    </source>
</evidence>
<feature type="transmembrane region" description="Helical" evidence="1">
    <location>
        <begin position="58"/>
        <end position="77"/>
    </location>
</feature>
<proteinExistence type="predicted"/>
<protein>
    <recommendedName>
        <fullName evidence="4">SMODS and SLOG-associating 2TM effector domain-containing protein</fullName>
    </recommendedName>
</protein>
<dbReference type="Proteomes" id="UP000824633">
    <property type="component" value="Chromosome"/>
</dbReference>
<keyword evidence="1" id="KW-0812">Transmembrane</keyword>
<reference evidence="3" key="1">
    <citation type="submission" date="2021-07" db="EMBL/GenBank/DDBJ databases">
        <title>Complete genome sequencing of a Clostridium isolate.</title>
        <authorList>
            <person name="Ueki A."/>
            <person name="Tonouchi A."/>
        </authorList>
    </citation>
    <scope>NUCLEOTIDE SEQUENCE [LARGE SCALE GENOMIC DNA]</scope>
    <source>
        <strain evidence="3">C5S11</strain>
    </source>
</reference>
<organism evidence="2 3">
    <name type="scientific">Clostridium gelidum</name>
    <dbReference type="NCBI Taxonomy" id="704125"/>
    <lineage>
        <taxon>Bacteria</taxon>
        <taxon>Bacillati</taxon>
        <taxon>Bacillota</taxon>
        <taxon>Clostridia</taxon>
        <taxon>Eubacteriales</taxon>
        <taxon>Clostridiaceae</taxon>
        <taxon>Clostridium</taxon>
    </lineage>
</organism>
<feature type="transmembrane region" description="Helical" evidence="1">
    <location>
        <begin position="181"/>
        <end position="203"/>
    </location>
</feature>
<feature type="transmembrane region" description="Helical" evidence="1">
    <location>
        <begin position="33"/>
        <end position="52"/>
    </location>
</feature>
<dbReference type="EMBL" id="AP024849">
    <property type="protein sequence ID" value="BCZ46975.1"/>
    <property type="molecule type" value="Genomic_DNA"/>
</dbReference>
<evidence type="ECO:0008006" key="4">
    <source>
        <dbReference type="Google" id="ProtNLM"/>
    </source>
</evidence>
<evidence type="ECO:0000256" key="1">
    <source>
        <dbReference type="SAM" id="Phobius"/>
    </source>
</evidence>
<keyword evidence="3" id="KW-1185">Reference proteome</keyword>